<dbReference type="NCBIfam" id="NF006674">
    <property type="entry name" value="PRK09224.1"/>
    <property type="match status" value="1"/>
</dbReference>
<dbReference type="NCBIfam" id="NF009130">
    <property type="entry name" value="PRK12483.1"/>
    <property type="match status" value="1"/>
</dbReference>
<dbReference type="PANTHER" id="PTHR48078:SF11">
    <property type="entry name" value="THREONINE DEHYDRATASE, MITOCHONDRIAL"/>
    <property type="match status" value="1"/>
</dbReference>
<dbReference type="CDD" id="cd04907">
    <property type="entry name" value="ACT_ThrD-I_2"/>
    <property type="match status" value="1"/>
</dbReference>
<dbReference type="CDD" id="cd01562">
    <property type="entry name" value="Thr-dehyd"/>
    <property type="match status" value="1"/>
</dbReference>
<keyword evidence="9 12" id="KW-0456">Lyase</keyword>
<keyword evidence="8 12" id="KW-0663">Pyridoxal phosphate</keyword>
<evidence type="ECO:0000256" key="4">
    <source>
        <dbReference type="ARBA" id="ARBA00010869"/>
    </source>
</evidence>
<evidence type="ECO:0000256" key="6">
    <source>
        <dbReference type="ARBA" id="ARBA00022624"/>
    </source>
</evidence>
<comment type="similarity">
    <text evidence="4 12">Belongs to the serine/threonine dehydratase family.</text>
</comment>
<dbReference type="InterPro" id="IPR038110">
    <property type="entry name" value="TD_ACT-like_sf"/>
</dbReference>
<dbReference type="InterPro" id="IPR001926">
    <property type="entry name" value="TrpB-like_PALP"/>
</dbReference>
<comment type="pathway">
    <text evidence="3 12">Amino-acid biosynthesis; L-isoleucine biosynthesis; 2-oxobutanoate from L-threonine: step 1/1.</text>
</comment>
<feature type="compositionally biased region" description="Low complexity" evidence="13">
    <location>
        <begin position="46"/>
        <end position="65"/>
    </location>
</feature>
<keyword evidence="5 12" id="KW-0028">Amino-acid biosynthesis</keyword>
<dbReference type="InterPro" id="IPR036052">
    <property type="entry name" value="TrpB-like_PALP_sf"/>
</dbReference>
<evidence type="ECO:0000256" key="9">
    <source>
        <dbReference type="ARBA" id="ARBA00023239"/>
    </source>
</evidence>
<evidence type="ECO:0000313" key="16">
    <source>
        <dbReference type="Proteomes" id="UP001597176"/>
    </source>
</evidence>
<feature type="domain" description="ACT-like" evidence="14">
    <location>
        <begin position="414"/>
        <end position="486"/>
    </location>
</feature>
<dbReference type="PROSITE" id="PS00165">
    <property type="entry name" value="DEHYDRATASE_SER_THR"/>
    <property type="match status" value="1"/>
</dbReference>
<comment type="cofactor">
    <cofactor evidence="2 12">
        <name>pyridoxal 5'-phosphate</name>
        <dbReference type="ChEBI" id="CHEBI:597326"/>
    </cofactor>
</comment>
<dbReference type="NCBIfam" id="TIGR01124">
    <property type="entry name" value="ilvA_2Cterm"/>
    <property type="match status" value="1"/>
</dbReference>
<comment type="catalytic activity">
    <reaction evidence="1 12">
        <text>L-threonine = 2-oxobutanoate + NH4(+)</text>
        <dbReference type="Rhea" id="RHEA:22108"/>
        <dbReference type="ChEBI" id="CHEBI:16763"/>
        <dbReference type="ChEBI" id="CHEBI:28938"/>
        <dbReference type="ChEBI" id="CHEBI:57926"/>
        <dbReference type="EC" id="4.3.1.19"/>
    </reaction>
</comment>
<dbReference type="GO" id="GO:0004794">
    <property type="term" value="F:threonine deaminase activity"/>
    <property type="evidence" value="ECO:0007669"/>
    <property type="project" value="UniProtKB-EC"/>
</dbReference>
<evidence type="ECO:0000256" key="1">
    <source>
        <dbReference type="ARBA" id="ARBA00001274"/>
    </source>
</evidence>
<keyword evidence="7" id="KW-0677">Repeat</keyword>
<dbReference type="CDD" id="cd04906">
    <property type="entry name" value="ACT_ThrD-I_1"/>
    <property type="match status" value="1"/>
</dbReference>
<dbReference type="InterPro" id="IPR050147">
    <property type="entry name" value="Ser/Thr_Dehydratase"/>
</dbReference>
<keyword evidence="10 12" id="KW-0100">Branched-chain amino acid biosynthesis</keyword>
<dbReference type="EMBL" id="JBHTND010000003">
    <property type="protein sequence ID" value="MFD1300634.1"/>
    <property type="molecule type" value="Genomic_DNA"/>
</dbReference>
<proteinExistence type="inferred from homology"/>
<dbReference type="Pfam" id="PF00585">
    <property type="entry name" value="Thr_dehydrat_C"/>
    <property type="match status" value="2"/>
</dbReference>
<evidence type="ECO:0000256" key="5">
    <source>
        <dbReference type="ARBA" id="ARBA00022605"/>
    </source>
</evidence>
<organism evidence="15 16">
    <name type="scientific">Methylobacterium marchantiae</name>
    <dbReference type="NCBI Taxonomy" id="600331"/>
    <lineage>
        <taxon>Bacteria</taxon>
        <taxon>Pseudomonadati</taxon>
        <taxon>Pseudomonadota</taxon>
        <taxon>Alphaproteobacteria</taxon>
        <taxon>Hyphomicrobiales</taxon>
        <taxon>Methylobacteriaceae</taxon>
        <taxon>Methylobacterium</taxon>
    </lineage>
</organism>
<evidence type="ECO:0000256" key="11">
    <source>
        <dbReference type="ARBA" id="ARBA00025527"/>
    </source>
</evidence>
<dbReference type="Gene3D" id="3.40.1020.10">
    <property type="entry name" value="Biosynthetic Threonine Deaminase, Domain 3"/>
    <property type="match status" value="1"/>
</dbReference>
<sequence>MPGSGSSRISPLPERSWRRRWRPWSGSLASSTGSFEGGGSPPSPGHPRSYRGPPPATASTLASSSRQAYPEANQTTIQTSYGARDSLTDYIRKILTARVYDVAIESPLDPMPRMSARLGRPVLLKREDLQPVFSFKLRGAYNKMSGLSSEVLARGVVCASAGNHAQGVALAAARLTVRAVIVMPRTTPAIKVDACRARGAEVVLFGDTFDEALLHARQLEAEQGLTFLHPFDDPDVIAGQGTIGMEILTQHSGPIEAIFVPIGGGGLAAGIATFVKYLRPETKVIGVEPDDAACMAAALAANERVTLATVGLFADGVAVRQAGEETFRLCREHLDEVITVDTDAMCAAVKDIFDDTRAVSEPSGALALAGAKAYAAREGGSAGTLVAISSGANLNFDRLRHIAERAEIGEQREALLGVTIPEKAGAYRAFIRHLGPRAITEFNYRYARSAEAQIFVGINLPGGIPEKRALIAGLRADGYRVVDLSDNEMAKVHVRYMVGGRSTGLSDERIYRFQFPERPGALMRFLDGLADGFNITLFHYRNHGADYGRVLAGISVPAEERSRFDAAMEALGYPYVDESENLAYQLFLDNGLGTDDASSSIDLVSTQAGDR</sequence>
<dbReference type="Proteomes" id="UP001597176">
    <property type="component" value="Unassembled WGS sequence"/>
</dbReference>
<dbReference type="InterPro" id="IPR005787">
    <property type="entry name" value="Thr_deHydtase_biosynth"/>
</dbReference>
<feature type="region of interest" description="Disordered" evidence="13">
    <location>
        <begin position="28"/>
        <end position="76"/>
    </location>
</feature>
<keyword evidence="6 12" id="KW-0412">Isoleucine biosynthesis</keyword>
<evidence type="ECO:0000256" key="13">
    <source>
        <dbReference type="SAM" id="MobiDB-lite"/>
    </source>
</evidence>
<dbReference type="Pfam" id="PF00291">
    <property type="entry name" value="PALP"/>
    <property type="match status" value="1"/>
</dbReference>
<dbReference type="SUPFAM" id="SSF53686">
    <property type="entry name" value="Tryptophan synthase beta subunit-like PLP-dependent enzymes"/>
    <property type="match status" value="1"/>
</dbReference>
<dbReference type="SUPFAM" id="SSF55021">
    <property type="entry name" value="ACT-like"/>
    <property type="match status" value="1"/>
</dbReference>
<evidence type="ECO:0000313" key="15">
    <source>
        <dbReference type="EMBL" id="MFD1300634.1"/>
    </source>
</evidence>
<evidence type="ECO:0000256" key="10">
    <source>
        <dbReference type="ARBA" id="ARBA00023304"/>
    </source>
</evidence>
<comment type="subunit">
    <text evidence="12">Homotetramer.</text>
</comment>
<evidence type="ECO:0000256" key="12">
    <source>
        <dbReference type="RuleBase" id="RU362012"/>
    </source>
</evidence>
<protein>
    <recommendedName>
        <fullName evidence="12">L-threonine dehydratase</fullName>
        <ecNumber evidence="12">4.3.1.19</ecNumber>
    </recommendedName>
    <alternativeName>
        <fullName evidence="12">Threonine deaminase</fullName>
    </alternativeName>
</protein>
<evidence type="ECO:0000256" key="3">
    <source>
        <dbReference type="ARBA" id="ARBA00004810"/>
    </source>
</evidence>
<dbReference type="PANTHER" id="PTHR48078">
    <property type="entry name" value="THREONINE DEHYDRATASE, MITOCHONDRIAL-RELATED"/>
    <property type="match status" value="1"/>
</dbReference>
<evidence type="ECO:0000256" key="7">
    <source>
        <dbReference type="ARBA" id="ARBA00022737"/>
    </source>
</evidence>
<comment type="caution">
    <text evidence="15">The sequence shown here is derived from an EMBL/GenBank/DDBJ whole genome shotgun (WGS) entry which is preliminary data.</text>
</comment>
<dbReference type="RefSeq" id="WP_379039698.1">
    <property type="nucleotide sequence ID" value="NZ_JBHTND010000003.1"/>
</dbReference>
<dbReference type="Gene3D" id="3.40.50.1100">
    <property type="match status" value="2"/>
</dbReference>
<reference evidence="16" key="1">
    <citation type="journal article" date="2019" name="Int. J. Syst. Evol. Microbiol.">
        <title>The Global Catalogue of Microorganisms (GCM) 10K type strain sequencing project: providing services to taxonomists for standard genome sequencing and annotation.</title>
        <authorList>
            <consortium name="The Broad Institute Genomics Platform"/>
            <consortium name="The Broad Institute Genome Sequencing Center for Infectious Disease"/>
            <person name="Wu L."/>
            <person name="Ma J."/>
        </authorList>
    </citation>
    <scope>NUCLEOTIDE SEQUENCE [LARGE SCALE GENOMIC DNA]</scope>
    <source>
        <strain evidence="16">CCUG 56108</strain>
    </source>
</reference>
<feature type="domain" description="ACT-like" evidence="14">
    <location>
        <begin position="509"/>
        <end position="580"/>
    </location>
</feature>
<dbReference type="InterPro" id="IPR001721">
    <property type="entry name" value="TD_ACT-like"/>
</dbReference>
<evidence type="ECO:0000256" key="8">
    <source>
        <dbReference type="ARBA" id="ARBA00022898"/>
    </source>
</evidence>
<keyword evidence="16" id="KW-1185">Reference proteome</keyword>
<evidence type="ECO:0000259" key="14">
    <source>
        <dbReference type="PROSITE" id="PS51672"/>
    </source>
</evidence>
<dbReference type="InterPro" id="IPR045865">
    <property type="entry name" value="ACT-like_dom_sf"/>
</dbReference>
<dbReference type="PROSITE" id="PS51672">
    <property type="entry name" value="ACT_LIKE"/>
    <property type="match status" value="2"/>
</dbReference>
<name>A0ABW3WVM7_9HYPH</name>
<comment type="function">
    <text evidence="11 12">Catalyzes the anaerobic formation of alpha-ketobutyrate and ammonia from threonine in a two-step reaction. The first step involved a dehydration of threonine and a production of enamine intermediates (aminocrotonate), which tautomerizes to its imine form (iminobutyrate). Both intermediates are unstable and short-lived. The second step is the nonenzymatic hydrolysis of the enamine/imine intermediates to form 2-ketobutyrate and free ammonia. In the low water environment of the cell, the second step is accelerated by RidA.</text>
</comment>
<gene>
    <name evidence="12 15" type="primary">ilvA</name>
    <name evidence="15" type="ORF">ACFQ4G_03415</name>
</gene>
<dbReference type="InterPro" id="IPR000634">
    <property type="entry name" value="Ser/Thr_deHydtase_PyrdxlP-BS"/>
</dbReference>
<evidence type="ECO:0000256" key="2">
    <source>
        <dbReference type="ARBA" id="ARBA00001933"/>
    </source>
</evidence>
<dbReference type="EC" id="4.3.1.19" evidence="12"/>
<accession>A0ABW3WVM7</accession>